<organism evidence="1 2">
    <name type="scientific">Candidatus Gottesmanbacteria bacterium RBG_13_45_10</name>
    <dbReference type="NCBI Taxonomy" id="1798370"/>
    <lineage>
        <taxon>Bacteria</taxon>
        <taxon>Candidatus Gottesmaniibacteriota</taxon>
    </lineage>
</organism>
<reference evidence="1 2" key="1">
    <citation type="journal article" date="2016" name="Nat. Commun.">
        <title>Thousands of microbial genomes shed light on interconnected biogeochemical processes in an aquifer system.</title>
        <authorList>
            <person name="Anantharaman K."/>
            <person name="Brown C.T."/>
            <person name="Hug L.A."/>
            <person name="Sharon I."/>
            <person name="Castelle C.J."/>
            <person name="Probst A.J."/>
            <person name="Thomas B.C."/>
            <person name="Singh A."/>
            <person name="Wilkins M.J."/>
            <person name="Karaoz U."/>
            <person name="Brodie E.L."/>
            <person name="Williams K.H."/>
            <person name="Hubbard S.S."/>
            <person name="Banfield J.F."/>
        </authorList>
    </citation>
    <scope>NUCLEOTIDE SEQUENCE [LARGE SCALE GENOMIC DNA]</scope>
</reference>
<dbReference type="EMBL" id="MFIZ01000015">
    <property type="protein sequence ID" value="OGG11810.1"/>
    <property type="molecule type" value="Genomic_DNA"/>
</dbReference>
<dbReference type="Proteomes" id="UP000177268">
    <property type="component" value="Unassembled WGS sequence"/>
</dbReference>
<protein>
    <submittedName>
        <fullName evidence="1">Uncharacterized protein</fullName>
    </submittedName>
</protein>
<name>A0A1F5ZH90_9BACT</name>
<proteinExistence type="predicted"/>
<evidence type="ECO:0000313" key="1">
    <source>
        <dbReference type="EMBL" id="OGG11810.1"/>
    </source>
</evidence>
<accession>A0A1F5ZH90</accession>
<dbReference type="AlphaFoldDB" id="A0A1F5ZH90"/>
<comment type="caution">
    <text evidence="1">The sequence shown here is derived from an EMBL/GenBank/DDBJ whole genome shotgun (WGS) entry which is preliminary data.</text>
</comment>
<gene>
    <name evidence="1" type="ORF">A2Z00_01965</name>
</gene>
<evidence type="ECO:0000313" key="2">
    <source>
        <dbReference type="Proteomes" id="UP000177268"/>
    </source>
</evidence>
<sequence>MRKKEVLQPLIRRDTLRLPELTAEDIDNIEEKIPRHPLECFASDDGVVITGFGDTGIRSEDGVRYLYVGFVGCQVTEVKEYLRVLGEVGINRKTLFDVLPQGAIVWDIMPRDAAPRLDLP</sequence>